<dbReference type="PROSITE" id="PS00028">
    <property type="entry name" value="ZINC_FINGER_C2H2_1"/>
    <property type="match status" value="4"/>
</dbReference>
<feature type="domain" description="C2H2-type" evidence="3">
    <location>
        <begin position="520"/>
        <end position="547"/>
    </location>
</feature>
<evidence type="ECO:0000256" key="2">
    <source>
        <dbReference type="SAM" id="MobiDB-lite"/>
    </source>
</evidence>
<feature type="compositionally biased region" description="Polar residues" evidence="2">
    <location>
        <begin position="411"/>
        <end position="421"/>
    </location>
</feature>
<feature type="region of interest" description="Disordered" evidence="2">
    <location>
        <begin position="410"/>
        <end position="467"/>
    </location>
</feature>
<keyword evidence="1" id="KW-0479">Metal-binding</keyword>
<dbReference type="Gene3D" id="3.30.160.60">
    <property type="entry name" value="Classic Zinc Finger"/>
    <property type="match status" value="2"/>
</dbReference>
<dbReference type="AlphaFoldDB" id="A0A8K0WUY0"/>
<reference evidence="4" key="1">
    <citation type="journal article" date="2021" name="Nat. Commun.">
        <title>Genetic determinants of endophytism in the Arabidopsis root mycobiome.</title>
        <authorList>
            <person name="Mesny F."/>
            <person name="Miyauchi S."/>
            <person name="Thiergart T."/>
            <person name="Pickel B."/>
            <person name="Atanasova L."/>
            <person name="Karlsson M."/>
            <person name="Huettel B."/>
            <person name="Barry K.W."/>
            <person name="Haridas S."/>
            <person name="Chen C."/>
            <person name="Bauer D."/>
            <person name="Andreopoulos W."/>
            <person name="Pangilinan J."/>
            <person name="LaButti K."/>
            <person name="Riley R."/>
            <person name="Lipzen A."/>
            <person name="Clum A."/>
            <person name="Drula E."/>
            <person name="Henrissat B."/>
            <person name="Kohler A."/>
            <person name="Grigoriev I.V."/>
            <person name="Martin F.M."/>
            <person name="Hacquard S."/>
        </authorList>
    </citation>
    <scope>NUCLEOTIDE SEQUENCE</scope>
    <source>
        <strain evidence="4">MPI-CAGE-CH-0235</strain>
    </source>
</reference>
<dbReference type="SMART" id="SM00355">
    <property type="entry name" value="ZnF_C2H2"/>
    <property type="match status" value="6"/>
</dbReference>
<feature type="compositionally biased region" description="Polar residues" evidence="2">
    <location>
        <begin position="684"/>
        <end position="700"/>
    </location>
</feature>
<dbReference type="InterPro" id="IPR013087">
    <property type="entry name" value="Znf_C2H2_type"/>
</dbReference>
<feature type="domain" description="C2H2-type" evidence="3">
    <location>
        <begin position="546"/>
        <end position="576"/>
    </location>
</feature>
<evidence type="ECO:0000313" key="5">
    <source>
        <dbReference type="Proteomes" id="UP000813444"/>
    </source>
</evidence>
<dbReference type="Pfam" id="PF00096">
    <property type="entry name" value="zf-C2H2"/>
    <property type="match status" value="1"/>
</dbReference>
<protein>
    <recommendedName>
        <fullName evidence="3">C2H2-type domain-containing protein</fullName>
    </recommendedName>
</protein>
<keyword evidence="1" id="KW-0862">Zinc</keyword>
<proteinExistence type="predicted"/>
<feature type="domain" description="C2H2-type" evidence="3">
    <location>
        <begin position="162"/>
        <end position="189"/>
    </location>
</feature>
<dbReference type="SUPFAM" id="SSF57667">
    <property type="entry name" value="beta-beta-alpha zinc fingers"/>
    <property type="match status" value="1"/>
</dbReference>
<feature type="compositionally biased region" description="Polar residues" evidence="2">
    <location>
        <begin position="429"/>
        <end position="450"/>
    </location>
</feature>
<dbReference type="OrthoDB" id="6077919at2759"/>
<evidence type="ECO:0000313" key="4">
    <source>
        <dbReference type="EMBL" id="KAH7326130.1"/>
    </source>
</evidence>
<dbReference type="GO" id="GO:0008270">
    <property type="term" value="F:zinc ion binding"/>
    <property type="evidence" value="ECO:0007669"/>
    <property type="project" value="UniProtKB-KW"/>
</dbReference>
<sequence>MNASGHRNDSPGFGLPHGGVLFGNQDVRRTLEQPNGLNPSQNAMTSTPYGISAFCRSGNEDPWVGLSLGDPNLNFTGSAPYMPNNLGFTAYRERNLPSDCDTVAGDSGYGTYNNPYSVASAPSVRDDDSTVDSQLTKPMAFLGTHSTISASVVNSNTSSKQHFCHTCNRALKTKSELNKHHQRHSKPHLCPYTSCRRSKEGFSTKNDLQRHRKSVHRELEGNGRVFVCREGSCMEKSKLWPRADNFRHHLDRVHHKKVGSDDDLSEFMHSPSPALRDTLKGVGSSVADIHHDSHVDNSSDGVDILPEKEFIGFTFQNEPMAPSFPNMMPQPVHSHQALRDDFSRQEILDADTTNSLAVKERIQHMYPRATNSFMRYNTTDEQLLIQHRPYLSAHSHAAIETQFAGLHPEKTSASMSVSEGTAITEARSRSSTVQIDGDTAQSQELTAESLTESDEDTSRLDIPLEPMSTSDSIIAEISSSLPHMSKSQLLQILKTIAKDPGSIDGRSPLPEVSDASKNRRPCPDCPKVFNRLCELKKHRKRHEKPYRCTFRGCMKEFGSKNDWKRHESSQHYNLETWHCEEAGCKKACQRRETFKSHLERDHKITDLPTIDRKVEKCRLGRHCDPRFWCGFCVKFIIIDEPTGNTWTKRCDHIDNHLFGKEGLEQKNSKDWQYEEDHIDKIDNPRTTPDCQAPTAANTSLPGLHDRRRKATSDLGPHSRKRATGDECYLWFCVSFSTSHHSQNALLTKENSMNAAA</sequence>
<dbReference type="PROSITE" id="PS50157">
    <property type="entry name" value="ZINC_FINGER_C2H2_2"/>
    <property type="match status" value="3"/>
</dbReference>
<keyword evidence="1" id="KW-0863">Zinc-finger</keyword>
<organism evidence="4 5">
    <name type="scientific">Stachybotrys elegans</name>
    <dbReference type="NCBI Taxonomy" id="80388"/>
    <lineage>
        <taxon>Eukaryota</taxon>
        <taxon>Fungi</taxon>
        <taxon>Dikarya</taxon>
        <taxon>Ascomycota</taxon>
        <taxon>Pezizomycotina</taxon>
        <taxon>Sordariomycetes</taxon>
        <taxon>Hypocreomycetidae</taxon>
        <taxon>Hypocreales</taxon>
        <taxon>Stachybotryaceae</taxon>
        <taxon>Stachybotrys</taxon>
    </lineage>
</organism>
<gene>
    <name evidence="4" type="ORF">B0I35DRAFT_474818</name>
</gene>
<dbReference type="InterPro" id="IPR036236">
    <property type="entry name" value="Znf_C2H2_sf"/>
</dbReference>
<feature type="region of interest" description="Disordered" evidence="2">
    <location>
        <begin position="683"/>
        <end position="721"/>
    </location>
</feature>
<dbReference type="EMBL" id="JAGPNK010000002">
    <property type="protein sequence ID" value="KAH7326130.1"/>
    <property type="molecule type" value="Genomic_DNA"/>
</dbReference>
<keyword evidence="5" id="KW-1185">Reference proteome</keyword>
<accession>A0A8K0WUY0</accession>
<comment type="caution">
    <text evidence="4">The sequence shown here is derived from an EMBL/GenBank/DDBJ whole genome shotgun (WGS) entry which is preliminary data.</text>
</comment>
<dbReference type="Proteomes" id="UP000813444">
    <property type="component" value="Unassembled WGS sequence"/>
</dbReference>
<evidence type="ECO:0000259" key="3">
    <source>
        <dbReference type="PROSITE" id="PS50157"/>
    </source>
</evidence>
<dbReference type="PANTHER" id="PTHR35391:SF3">
    <property type="entry name" value="FINGER DOMAIN PROTEIN, PUTATIVE (AFU_ORTHOLOGUE AFUA_8G04300)-RELATED"/>
    <property type="match status" value="1"/>
</dbReference>
<dbReference type="PANTHER" id="PTHR35391">
    <property type="entry name" value="C2H2-TYPE DOMAIN-CONTAINING PROTEIN-RELATED"/>
    <property type="match status" value="1"/>
</dbReference>
<evidence type="ECO:0000256" key="1">
    <source>
        <dbReference type="PROSITE-ProRule" id="PRU00042"/>
    </source>
</evidence>
<name>A0A8K0WUY0_9HYPO</name>